<sequence>MLFARGYLLVLISTSLSLSGATAQSSPSSSALLPVDGISSKAGALESGPSPSASNIQPASSGYPLTVNVVPDQVYNASTVQTTQEGVPSSSWSTTTSTSNTESPSKALSPDVTTDTKASSSTADNTTSSQSHSESRGQNSSSNVVGSPTTLLTSVTSPGAPASYKSSSHSTSTALISLSLGSAPSSGSSVYPSAATRTVHPSSKKWIIAVVVLAISVALIVFLTMIWWLRNFYHRSSRGSGSFNDWTLRESIATSAGSNETHANVRSPSIMCVGERESTYGPLLASAHAPLSINTSVERREMVGSEPCEGPLGCFTVPQDRALLSLSRISGGSAWDVQGSATAAVLSGNRFSSPIPTTPAEAHVAPSSTTLLWHQRASVALDQGPDVDVAPVQAMRQKSTHNPFRGANKLQPTAYAEYPARSETAPPMLTAQRTINNPFRHPSGTQARLPGVSPFVQPDCDAGSAALSMPLNVEVAQPSPRQWHSTSEPSPWMVTQAEVTRAEIARTKHLQLPETSWSTESPPQTSMNSLWPAMPPEASQRGYYFGVTPSLEPGTEVAFYNAI</sequence>
<dbReference type="HOGENOM" id="CLU_483999_0_0_1"/>
<evidence type="ECO:0000256" key="2">
    <source>
        <dbReference type="SAM" id="Phobius"/>
    </source>
</evidence>
<feature type="compositionally biased region" description="Low complexity" evidence="1">
    <location>
        <begin position="89"/>
        <end position="105"/>
    </location>
</feature>
<accession>S8FET0</accession>
<dbReference type="InParanoid" id="S8FET0"/>
<evidence type="ECO:0000256" key="1">
    <source>
        <dbReference type="SAM" id="MobiDB-lite"/>
    </source>
</evidence>
<keyword evidence="2" id="KW-0812">Transmembrane</keyword>
<evidence type="ECO:0000313" key="5">
    <source>
        <dbReference type="Proteomes" id="UP000015241"/>
    </source>
</evidence>
<keyword evidence="2" id="KW-1133">Transmembrane helix</keyword>
<proteinExistence type="predicted"/>
<reference evidence="4 5" key="1">
    <citation type="journal article" date="2012" name="Science">
        <title>The Paleozoic origin of enzymatic lignin decomposition reconstructed from 31 fungal genomes.</title>
        <authorList>
            <person name="Floudas D."/>
            <person name="Binder M."/>
            <person name="Riley R."/>
            <person name="Barry K."/>
            <person name="Blanchette R.A."/>
            <person name="Henrissat B."/>
            <person name="Martinez A.T."/>
            <person name="Otillar R."/>
            <person name="Spatafora J.W."/>
            <person name="Yadav J.S."/>
            <person name="Aerts A."/>
            <person name="Benoit I."/>
            <person name="Boyd A."/>
            <person name="Carlson A."/>
            <person name="Copeland A."/>
            <person name="Coutinho P.M."/>
            <person name="de Vries R.P."/>
            <person name="Ferreira P."/>
            <person name="Findley K."/>
            <person name="Foster B."/>
            <person name="Gaskell J."/>
            <person name="Glotzer D."/>
            <person name="Gorecki P."/>
            <person name="Heitman J."/>
            <person name="Hesse C."/>
            <person name="Hori C."/>
            <person name="Igarashi K."/>
            <person name="Jurgens J.A."/>
            <person name="Kallen N."/>
            <person name="Kersten P."/>
            <person name="Kohler A."/>
            <person name="Kuees U."/>
            <person name="Kumar T.K.A."/>
            <person name="Kuo A."/>
            <person name="LaButti K."/>
            <person name="Larrondo L.F."/>
            <person name="Lindquist E."/>
            <person name="Ling A."/>
            <person name="Lombard V."/>
            <person name="Lucas S."/>
            <person name="Lundell T."/>
            <person name="Martin R."/>
            <person name="McLaughlin D.J."/>
            <person name="Morgenstern I."/>
            <person name="Morin E."/>
            <person name="Murat C."/>
            <person name="Nagy L.G."/>
            <person name="Nolan M."/>
            <person name="Ohm R.A."/>
            <person name="Patyshakuliyeva A."/>
            <person name="Rokas A."/>
            <person name="Ruiz-Duenas F.J."/>
            <person name="Sabat G."/>
            <person name="Salamov A."/>
            <person name="Samejima M."/>
            <person name="Schmutz J."/>
            <person name="Slot J.C."/>
            <person name="St John F."/>
            <person name="Stenlid J."/>
            <person name="Sun H."/>
            <person name="Sun S."/>
            <person name="Syed K."/>
            <person name="Tsang A."/>
            <person name="Wiebenga A."/>
            <person name="Young D."/>
            <person name="Pisabarro A."/>
            <person name="Eastwood D.C."/>
            <person name="Martin F."/>
            <person name="Cullen D."/>
            <person name="Grigoriev I.V."/>
            <person name="Hibbett D.S."/>
        </authorList>
    </citation>
    <scope>NUCLEOTIDE SEQUENCE</scope>
    <source>
        <strain evidence="5">FP-58527</strain>
    </source>
</reference>
<dbReference type="AlphaFoldDB" id="S8FET0"/>
<feature type="chain" id="PRO_5004551357" evidence="3">
    <location>
        <begin position="24"/>
        <end position="563"/>
    </location>
</feature>
<keyword evidence="5" id="KW-1185">Reference proteome</keyword>
<dbReference type="EMBL" id="KE504182">
    <property type="protein sequence ID" value="EPS96919.1"/>
    <property type="molecule type" value="Genomic_DNA"/>
</dbReference>
<keyword evidence="2" id="KW-0472">Membrane</keyword>
<name>S8FET0_FOMSC</name>
<organism evidence="4 5">
    <name type="scientific">Fomitopsis schrenkii</name>
    <name type="common">Brown rot fungus</name>
    <dbReference type="NCBI Taxonomy" id="2126942"/>
    <lineage>
        <taxon>Eukaryota</taxon>
        <taxon>Fungi</taxon>
        <taxon>Dikarya</taxon>
        <taxon>Basidiomycota</taxon>
        <taxon>Agaricomycotina</taxon>
        <taxon>Agaricomycetes</taxon>
        <taxon>Polyporales</taxon>
        <taxon>Fomitopsis</taxon>
    </lineage>
</organism>
<feature type="region of interest" description="Disordered" evidence="1">
    <location>
        <begin position="80"/>
        <end position="166"/>
    </location>
</feature>
<dbReference type="OrthoDB" id="10539136at2759"/>
<evidence type="ECO:0000256" key="3">
    <source>
        <dbReference type="SAM" id="SignalP"/>
    </source>
</evidence>
<feature type="transmembrane region" description="Helical" evidence="2">
    <location>
        <begin position="206"/>
        <end position="229"/>
    </location>
</feature>
<protein>
    <submittedName>
        <fullName evidence="4">Uncharacterized protein</fullName>
    </submittedName>
</protein>
<feature type="compositionally biased region" description="Low complexity" evidence="1">
    <location>
        <begin position="113"/>
        <end position="131"/>
    </location>
</feature>
<dbReference type="Proteomes" id="UP000015241">
    <property type="component" value="Unassembled WGS sequence"/>
</dbReference>
<keyword evidence="3" id="KW-0732">Signal</keyword>
<feature type="signal peptide" evidence="3">
    <location>
        <begin position="1"/>
        <end position="23"/>
    </location>
</feature>
<evidence type="ECO:0000313" key="4">
    <source>
        <dbReference type="EMBL" id="EPS96919.1"/>
    </source>
</evidence>
<feature type="compositionally biased region" description="Low complexity" evidence="1">
    <location>
        <begin position="144"/>
        <end position="166"/>
    </location>
</feature>
<gene>
    <name evidence="4" type="ORF">FOMPIDRAFT_117059</name>
</gene>